<evidence type="ECO:0000256" key="1">
    <source>
        <dbReference type="SAM" id="MobiDB-lite"/>
    </source>
</evidence>
<reference evidence="2" key="1">
    <citation type="submission" date="2023-10" db="EMBL/GenBank/DDBJ databases">
        <authorList>
            <person name="Chen Y."/>
            <person name="Shah S."/>
            <person name="Dougan E. K."/>
            <person name="Thang M."/>
            <person name="Chan C."/>
        </authorList>
    </citation>
    <scope>NUCLEOTIDE SEQUENCE [LARGE SCALE GENOMIC DNA]</scope>
</reference>
<keyword evidence="3" id="KW-1185">Reference proteome</keyword>
<proteinExistence type="predicted"/>
<dbReference type="EMBL" id="CAUYUJ010018672">
    <property type="protein sequence ID" value="CAK0885454.1"/>
    <property type="molecule type" value="Genomic_DNA"/>
</dbReference>
<comment type="caution">
    <text evidence="2">The sequence shown here is derived from an EMBL/GenBank/DDBJ whole genome shotgun (WGS) entry which is preliminary data.</text>
</comment>
<feature type="compositionally biased region" description="Basic and acidic residues" evidence="1">
    <location>
        <begin position="296"/>
        <end position="306"/>
    </location>
</feature>
<protein>
    <submittedName>
        <fullName evidence="2">Uncharacterized protein</fullName>
    </submittedName>
</protein>
<gene>
    <name evidence="2" type="ORF">PCOR1329_LOCUS67070</name>
</gene>
<organism evidence="2 3">
    <name type="scientific">Prorocentrum cordatum</name>
    <dbReference type="NCBI Taxonomy" id="2364126"/>
    <lineage>
        <taxon>Eukaryota</taxon>
        <taxon>Sar</taxon>
        <taxon>Alveolata</taxon>
        <taxon>Dinophyceae</taxon>
        <taxon>Prorocentrales</taxon>
        <taxon>Prorocentraceae</taxon>
        <taxon>Prorocentrum</taxon>
    </lineage>
</organism>
<sequence length="315" mass="33680">MWNAVYASFDGSRHHTVTKVLAHASAADMEADRATWWQRAGNRLADEAAKEGAKLALGDDQLNLAYGLDLIAREAMIFTEKLHARMADRKLLDHASDVIQEFSEPEAGHEGRESSGGQAAEAAWGAAGAAAVALAAARASAEGDEPPAARRPRQPWSIGGHSIVERAVAGPGTDGTTMVHCAKCYAYAHQRMQGILGPRGSGAGREPQIDRIRRGLFPNVKGGRGAWRLGGQLFPSEAWRTKFSQRLSPAAAPEASRATGSGQQGPAQRLARSRALLRFGVGPEQEADFLSWSAKQRADRRSKGDPDELEGEASD</sequence>
<feature type="region of interest" description="Disordered" evidence="1">
    <location>
        <begin position="140"/>
        <end position="159"/>
    </location>
</feature>
<accession>A0ABN9WGC4</accession>
<feature type="region of interest" description="Disordered" evidence="1">
    <location>
        <begin position="245"/>
        <end position="271"/>
    </location>
</feature>
<evidence type="ECO:0000313" key="3">
    <source>
        <dbReference type="Proteomes" id="UP001189429"/>
    </source>
</evidence>
<name>A0ABN9WGC4_9DINO</name>
<evidence type="ECO:0000313" key="2">
    <source>
        <dbReference type="EMBL" id="CAK0885454.1"/>
    </source>
</evidence>
<dbReference type="Proteomes" id="UP001189429">
    <property type="component" value="Unassembled WGS sequence"/>
</dbReference>
<feature type="region of interest" description="Disordered" evidence="1">
    <location>
        <begin position="286"/>
        <end position="315"/>
    </location>
</feature>